<proteinExistence type="predicted"/>
<feature type="transmembrane region" description="Helical" evidence="2">
    <location>
        <begin position="110"/>
        <end position="134"/>
    </location>
</feature>
<evidence type="ECO:0000256" key="1">
    <source>
        <dbReference type="SAM" id="MobiDB-lite"/>
    </source>
</evidence>
<organism evidence="3 4">
    <name type="scientific">Phialemonium thermophilum</name>
    <dbReference type="NCBI Taxonomy" id="223376"/>
    <lineage>
        <taxon>Eukaryota</taxon>
        <taxon>Fungi</taxon>
        <taxon>Dikarya</taxon>
        <taxon>Ascomycota</taxon>
        <taxon>Pezizomycotina</taxon>
        <taxon>Sordariomycetes</taxon>
        <taxon>Sordariomycetidae</taxon>
        <taxon>Cephalothecales</taxon>
        <taxon>Cephalothecaceae</taxon>
        <taxon>Phialemonium</taxon>
    </lineage>
</organism>
<evidence type="ECO:0000256" key="2">
    <source>
        <dbReference type="SAM" id="Phobius"/>
    </source>
</evidence>
<keyword evidence="2" id="KW-0472">Membrane</keyword>
<accession>A0ABR3VUM6</accession>
<gene>
    <name evidence="3" type="ORF">VTK73DRAFT_690</name>
</gene>
<name>A0ABR3VUM6_9PEZI</name>
<dbReference type="Proteomes" id="UP001586593">
    <property type="component" value="Unassembled WGS sequence"/>
</dbReference>
<feature type="compositionally biased region" description="Gly residues" evidence="1">
    <location>
        <begin position="347"/>
        <end position="357"/>
    </location>
</feature>
<reference evidence="3 4" key="1">
    <citation type="journal article" date="2024" name="Commun. Biol.">
        <title>Comparative genomic analysis of thermophilic fungi reveals convergent evolutionary adaptations and gene losses.</title>
        <authorList>
            <person name="Steindorff A.S."/>
            <person name="Aguilar-Pontes M.V."/>
            <person name="Robinson A.J."/>
            <person name="Andreopoulos B."/>
            <person name="LaButti K."/>
            <person name="Kuo A."/>
            <person name="Mondo S."/>
            <person name="Riley R."/>
            <person name="Otillar R."/>
            <person name="Haridas S."/>
            <person name="Lipzen A."/>
            <person name="Grimwood J."/>
            <person name="Schmutz J."/>
            <person name="Clum A."/>
            <person name="Reid I.D."/>
            <person name="Moisan M.C."/>
            <person name="Butler G."/>
            <person name="Nguyen T.T.M."/>
            <person name="Dewar K."/>
            <person name="Conant G."/>
            <person name="Drula E."/>
            <person name="Henrissat B."/>
            <person name="Hansel C."/>
            <person name="Singer S."/>
            <person name="Hutchinson M.I."/>
            <person name="de Vries R.P."/>
            <person name="Natvig D.O."/>
            <person name="Powell A.J."/>
            <person name="Tsang A."/>
            <person name="Grigoriev I.V."/>
        </authorList>
    </citation>
    <scope>NUCLEOTIDE SEQUENCE [LARGE SCALE GENOMIC DNA]</scope>
    <source>
        <strain evidence="3 4">ATCC 24622</strain>
    </source>
</reference>
<feature type="transmembrane region" description="Helical" evidence="2">
    <location>
        <begin position="178"/>
        <end position="197"/>
    </location>
</feature>
<keyword evidence="2" id="KW-1133">Transmembrane helix</keyword>
<feature type="region of interest" description="Disordered" evidence="1">
    <location>
        <begin position="331"/>
        <end position="357"/>
    </location>
</feature>
<sequence length="357" mass="38261">MARRSSSKPISIMRSPSSRTSQRTAETSRTRVWSRWSARRPGVAMRRLTPLRRRAFSAFLLSPPVTVVLTSQGAQRRRRSSTAAICLQSSRVGARTMAKRPESRWMRGRGALLVLPVVVVLLLVLPVLVVVAVWPSPSGLVRAVMRCTMGSRYAKVLPEPVSACRKASLSSRTSWGMVFFWMAVGAFMPSLAARCWAMRLDRPRARKLAASSDRGALDGFAGSAFSSPAAGLSSKTVRGVGLEVNSLEVTWPPPPDLVGPCEGWPAGAASSVLCRFAGLPSSRRLGGGGLDDLAAASTGRGAPAFLTLFWARTRSRQRPPLNLTLVLSGASPSSKLSSMPSSAMAARGGGRYGRIER</sequence>
<evidence type="ECO:0000313" key="4">
    <source>
        <dbReference type="Proteomes" id="UP001586593"/>
    </source>
</evidence>
<keyword evidence="4" id="KW-1185">Reference proteome</keyword>
<evidence type="ECO:0000313" key="3">
    <source>
        <dbReference type="EMBL" id="KAL1845321.1"/>
    </source>
</evidence>
<protein>
    <submittedName>
        <fullName evidence="3">Uncharacterized protein</fullName>
    </submittedName>
</protein>
<feature type="region of interest" description="Disordered" evidence="1">
    <location>
        <begin position="1"/>
        <end position="29"/>
    </location>
</feature>
<dbReference type="EMBL" id="JAZHXJ010001140">
    <property type="protein sequence ID" value="KAL1845321.1"/>
    <property type="molecule type" value="Genomic_DNA"/>
</dbReference>
<feature type="compositionally biased region" description="Low complexity" evidence="1">
    <location>
        <begin position="331"/>
        <end position="346"/>
    </location>
</feature>
<keyword evidence="2" id="KW-0812">Transmembrane</keyword>
<feature type="compositionally biased region" description="Polar residues" evidence="1">
    <location>
        <begin position="14"/>
        <end position="29"/>
    </location>
</feature>
<comment type="caution">
    <text evidence="3">The sequence shown here is derived from an EMBL/GenBank/DDBJ whole genome shotgun (WGS) entry which is preliminary data.</text>
</comment>